<dbReference type="RefSeq" id="XP_013252104.1">
    <property type="nucleotide sequence ID" value="XM_013396650.1"/>
</dbReference>
<feature type="coiled-coil region" evidence="1">
    <location>
        <begin position="166"/>
        <end position="193"/>
    </location>
</feature>
<evidence type="ECO:0000256" key="1">
    <source>
        <dbReference type="SAM" id="Coils"/>
    </source>
</evidence>
<evidence type="ECO:0000313" key="3">
    <source>
        <dbReference type="Proteomes" id="UP000018050"/>
    </source>
</evidence>
<reference evidence="2" key="1">
    <citation type="submission" date="2013-10" db="EMBL/GenBank/DDBJ databases">
        <title>Genomic analysis of the causative agents of coccidiosis in chickens.</title>
        <authorList>
            <person name="Reid A.J."/>
            <person name="Blake D."/>
            <person name="Billington K."/>
            <person name="Browne H."/>
            <person name="Dunn M."/>
            <person name="Hung S."/>
            <person name="Kawahara F."/>
            <person name="Miranda-Saavedra D."/>
            <person name="Mourier T."/>
            <person name="Nagra H."/>
            <person name="Otto T.D."/>
            <person name="Rawlings N."/>
            <person name="Sanchez A."/>
            <person name="Sanders M."/>
            <person name="Subramaniam C."/>
            <person name="Tay Y."/>
            <person name="Dear P."/>
            <person name="Doerig C."/>
            <person name="Gruber A."/>
            <person name="Parkinson J."/>
            <person name="Shirley M."/>
            <person name="Wan K.L."/>
            <person name="Berriman M."/>
            <person name="Tomley F."/>
            <person name="Pain A."/>
        </authorList>
    </citation>
    <scope>NUCLEOTIDE SEQUENCE</scope>
    <source>
        <strain evidence="2">Houghton</strain>
    </source>
</reference>
<organism evidence="2 3">
    <name type="scientific">Eimeria acervulina</name>
    <name type="common">Coccidian parasite</name>
    <dbReference type="NCBI Taxonomy" id="5801"/>
    <lineage>
        <taxon>Eukaryota</taxon>
        <taxon>Sar</taxon>
        <taxon>Alveolata</taxon>
        <taxon>Apicomplexa</taxon>
        <taxon>Conoidasida</taxon>
        <taxon>Coccidia</taxon>
        <taxon>Eucoccidiorida</taxon>
        <taxon>Eimeriorina</taxon>
        <taxon>Eimeriidae</taxon>
        <taxon>Eimeria</taxon>
    </lineage>
</organism>
<dbReference type="OrthoDB" id="10255013at2759"/>
<dbReference type="EMBL" id="HG670687">
    <property type="protein sequence ID" value="CDI77555.1"/>
    <property type="molecule type" value="Genomic_DNA"/>
</dbReference>
<dbReference type="GO" id="GO:0016020">
    <property type="term" value="C:membrane"/>
    <property type="evidence" value="ECO:0007669"/>
    <property type="project" value="InterPro"/>
</dbReference>
<proteinExistence type="predicted"/>
<feature type="non-terminal residue" evidence="2">
    <location>
        <position position="273"/>
    </location>
</feature>
<dbReference type="GeneID" id="25274541"/>
<accession>U6GBR3</accession>
<dbReference type="VEuPathDB" id="ToxoDB:EAH_00064710"/>
<dbReference type="Proteomes" id="UP000018050">
    <property type="component" value="Unassembled WGS sequence"/>
</dbReference>
<reference evidence="2" key="2">
    <citation type="submission" date="2013-10" db="EMBL/GenBank/DDBJ databases">
        <authorList>
            <person name="Aslett M."/>
        </authorList>
    </citation>
    <scope>NUCLEOTIDE SEQUENCE</scope>
    <source>
        <strain evidence="2">Houghton</strain>
    </source>
</reference>
<keyword evidence="3" id="KW-1185">Reference proteome</keyword>
<evidence type="ECO:0000313" key="2">
    <source>
        <dbReference type="EMBL" id="CDI77555.1"/>
    </source>
</evidence>
<dbReference type="InterPro" id="IPR010989">
    <property type="entry name" value="SNARE"/>
</dbReference>
<dbReference type="AlphaFoldDB" id="U6GBR3"/>
<dbReference type="SUPFAM" id="SSF47661">
    <property type="entry name" value="t-snare proteins"/>
    <property type="match status" value="1"/>
</dbReference>
<keyword evidence="1" id="KW-0175">Coiled coil</keyword>
<gene>
    <name evidence="2" type="ORF">EAH_00064710</name>
</gene>
<sequence length="273" mass="29923">MRDRFKELQALALQLHPAAAAQMHQGEGPPGAPFAAAAGAAAGAAAAANDIDIEQGLVGGPPNAEDSQSGGFLRDYFNKVNILTAAMKEIAEKIDLMQELKTKLIEATSPDEEKDVSHELHKVLSAATTLVQKTKRAIEGLGLENKQYAASRKGSLAYVGETRIRLNLQQTLAAELQQLLQQLQLRQAEYRFQVRKKAIRQVKLVYPEAVDTEIEGKKRFVKLNSAVDTEIEGLVDSGELTAATAIKMKTHQALRNATADIQNKYRDIRRLEQ</sequence>
<protein>
    <submittedName>
        <fullName evidence="2">Syntaxin, putative</fullName>
    </submittedName>
</protein>
<dbReference type="GO" id="GO:0016192">
    <property type="term" value="P:vesicle-mediated transport"/>
    <property type="evidence" value="ECO:0007669"/>
    <property type="project" value="InterPro"/>
</dbReference>
<dbReference type="OMA" id="YASKCHI"/>
<dbReference type="Gene3D" id="1.20.58.70">
    <property type="match status" value="1"/>
</dbReference>
<name>U6GBR3_EIMAC</name>